<dbReference type="EMBL" id="WMIB01000001">
    <property type="protein sequence ID" value="MTH52550.1"/>
    <property type="molecule type" value="Genomic_DNA"/>
</dbReference>
<accession>A0A7X2S2Y2</accession>
<dbReference type="Proteomes" id="UP000434639">
    <property type="component" value="Unassembled WGS sequence"/>
</dbReference>
<reference evidence="1 2" key="1">
    <citation type="journal article" date="2017" name="Int. J. Syst. Evol. Microbiol.">
        <title>Bacillus mangrovi sp. nov., isolated from a sediment sample from a mangrove forest.</title>
        <authorList>
            <person name="Gupta V."/>
            <person name="Singh P.K."/>
            <person name="Korpole S."/>
            <person name="Tanuku N.R.S."/>
            <person name="Pinnaka A.K."/>
        </authorList>
    </citation>
    <scope>NUCLEOTIDE SEQUENCE [LARGE SCALE GENOMIC DNA]</scope>
    <source>
        <strain evidence="1 2">KCTC 33872</strain>
    </source>
</reference>
<dbReference type="InterPro" id="IPR025716">
    <property type="entry name" value="Post-transcriptional_regulator"/>
</dbReference>
<dbReference type="AlphaFoldDB" id="A0A7X2S2Y2"/>
<keyword evidence="2" id="KW-1185">Reference proteome</keyword>
<evidence type="ECO:0000313" key="1">
    <source>
        <dbReference type="EMBL" id="MTH52550.1"/>
    </source>
</evidence>
<dbReference type="RefSeq" id="WP_155111041.1">
    <property type="nucleotide sequence ID" value="NZ_WMIB01000001.1"/>
</dbReference>
<name>A0A7X2S2Y2_9BACI</name>
<sequence length="97" mass="11491">MEKHPAELYRHHVRPFMKSKLEEFIVLGYDQVSEQELWTYLLKKKWKTKEEPAIYQMASDIMSVRAGEFMNFAAVESYKAPNWFGSEEGAKMLEELL</sequence>
<gene>
    <name evidence="1" type="ORF">GKZ89_03955</name>
</gene>
<organism evidence="1 2">
    <name type="scientific">Metabacillus mangrovi</name>
    <dbReference type="NCBI Taxonomy" id="1491830"/>
    <lineage>
        <taxon>Bacteria</taxon>
        <taxon>Bacillati</taxon>
        <taxon>Bacillota</taxon>
        <taxon>Bacilli</taxon>
        <taxon>Bacillales</taxon>
        <taxon>Bacillaceae</taxon>
        <taxon>Metabacillus</taxon>
    </lineage>
</organism>
<dbReference type="OrthoDB" id="2990595at2"/>
<proteinExistence type="predicted"/>
<protein>
    <submittedName>
        <fullName evidence="1">Competence protein ComN</fullName>
    </submittedName>
</protein>
<dbReference type="Pfam" id="PF13797">
    <property type="entry name" value="Post_transc_reg"/>
    <property type="match status" value="1"/>
</dbReference>
<evidence type="ECO:0000313" key="2">
    <source>
        <dbReference type="Proteomes" id="UP000434639"/>
    </source>
</evidence>
<comment type="caution">
    <text evidence="1">The sequence shown here is derived from an EMBL/GenBank/DDBJ whole genome shotgun (WGS) entry which is preliminary data.</text>
</comment>